<dbReference type="InterPro" id="IPR050215">
    <property type="entry name" value="Thiolase-like_sf_Thiolase"/>
</dbReference>
<feature type="transmembrane region" description="Helical" evidence="4">
    <location>
        <begin position="200"/>
        <end position="218"/>
    </location>
</feature>
<dbReference type="GO" id="GO:0005777">
    <property type="term" value="C:peroxisome"/>
    <property type="evidence" value="ECO:0007669"/>
    <property type="project" value="TreeGrafter"/>
</dbReference>
<dbReference type="GO" id="GO:0010124">
    <property type="term" value="P:phenylacetate catabolic process"/>
    <property type="evidence" value="ECO:0007669"/>
    <property type="project" value="TreeGrafter"/>
</dbReference>
<evidence type="ECO:0000313" key="6">
    <source>
        <dbReference type="EMBL" id="KAF7127195.1"/>
    </source>
</evidence>
<sequence length="281" mass="30679">MASRPITHTASKFSLNFVVAPKSRSPNRRNRVAPKSRSPNRKDNAQAQDCLLPMGVTSENVAHRFSVTRQEQDQAAVDSHRKAAAAIASGKFKEEIIPVATKIVDPKTGDEKPVTISVDDGIQSNASLSDLGKLKPVFKKYGTTTAGNSSQVSDGAKAVLLMKRSVAMQKGLSIISVFRCELRLCCLDSIENRMILIRRYVALISMGDAIFLAVNIVANALNLISGINDLLFLLFVAIKVYGFGSRKSISSAKKYASSKENLRHEIAGLVHDYIFRKGELD</sequence>
<dbReference type="PANTHER" id="PTHR43853:SF8">
    <property type="entry name" value="3-KETOACYL-COA THIOLASE, PEROXISOMAL"/>
    <property type="match status" value="1"/>
</dbReference>
<evidence type="ECO:0000256" key="1">
    <source>
        <dbReference type="ARBA" id="ARBA00022832"/>
    </source>
</evidence>
<dbReference type="OrthoDB" id="1742789at2759"/>
<dbReference type="InterPro" id="IPR016039">
    <property type="entry name" value="Thiolase-like"/>
</dbReference>
<gene>
    <name evidence="6" type="ORF">RHSIM_Rhsim11G0138800</name>
</gene>
<dbReference type="Proteomes" id="UP000626092">
    <property type="component" value="Unassembled WGS sequence"/>
</dbReference>
<keyword evidence="1" id="KW-0276">Fatty acid metabolism</keyword>
<dbReference type="InterPro" id="IPR020616">
    <property type="entry name" value="Thiolase_N"/>
</dbReference>
<proteinExistence type="predicted"/>
<protein>
    <recommendedName>
        <fullName evidence="5">Thiolase N-terminal domain-containing protein</fullName>
    </recommendedName>
</protein>
<dbReference type="EMBL" id="WJXA01000011">
    <property type="protein sequence ID" value="KAF7127195.1"/>
    <property type="molecule type" value="Genomic_DNA"/>
</dbReference>
<feature type="region of interest" description="Disordered" evidence="3">
    <location>
        <begin position="21"/>
        <end position="46"/>
    </location>
</feature>
<reference evidence="6" key="1">
    <citation type="submission" date="2019-11" db="EMBL/GenBank/DDBJ databases">
        <authorList>
            <person name="Liu Y."/>
            <person name="Hou J."/>
            <person name="Li T.-Q."/>
            <person name="Guan C.-H."/>
            <person name="Wu X."/>
            <person name="Wu H.-Z."/>
            <person name="Ling F."/>
            <person name="Zhang R."/>
            <person name="Shi X.-G."/>
            <person name="Ren J.-P."/>
            <person name="Chen E.-F."/>
            <person name="Sun J.-M."/>
        </authorList>
    </citation>
    <scope>NUCLEOTIDE SEQUENCE</scope>
    <source>
        <strain evidence="6">Adult_tree_wgs_1</strain>
        <tissue evidence="6">Leaves</tissue>
    </source>
</reference>
<dbReference type="Pfam" id="PF00108">
    <property type="entry name" value="Thiolase_N"/>
    <property type="match status" value="1"/>
</dbReference>
<dbReference type="AlphaFoldDB" id="A0A834LBD8"/>
<keyword evidence="7" id="KW-1185">Reference proteome</keyword>
<keyword evidence="4" id="KW-1133">Transmembrane helix</keyword>
<keyword evidence="4" id="KW-0812">Transmembrane</keyword>
<evidence type="ECO:0000313" key="7">
    <source>
        <dbReference type="Proteomes" id="UP000626092"/>
    </source>
</evidence>
<feature type="compositionally biased region" description="Basic residues" evidence="3">
    <location>
        <begin position="25"/>
        <end position="34"/>
    </location>
</feature>
<evidence type="ECO:0000256" key="2">
    <source>
        <dbReference type="ARBA" id="ARBA00023098"/>
    </source>
</evidence>
<dbReference type="PANTHER" id="PTHR43853">
    <property type="entry name" value="3-KETOACYL-COA THIOLASE, PEROXISOMAL"/>
    <property type="match status" value="1"/>
</dbReference>
<feature type="domain" description="Thiolase N-terminal" evidence="5">
    <location>
        <begin position="33"/>
        <end position="165"/>
    </location>
</feature>
<name>A0A834LBD8_RHOSS</name>
<dbReference type="SUPFAM" id="SSF53901">
    <property type="entry name" value="Thiolase-like"/>
    <property type="match status" value="1"/>
</dbReference>
<keyword evidence="2" id="KW-0443">Lipid metabolism</keyword>
<evidence type="ECO:0000256" key="3">
    <source>
        <dbReference type="SAM" id="MobiDB-lite"/>
    </source>
</evidence>
<dbReference type="Gene3D" id="3.40.47.10">
    <property type="match status" value="1"/>
</dbReference>
<dbReference type="GO" id="GO:0003988">
    <property type="term" value="F:acetyl-CoA C-acyltransferase activity"/>
    <property type="evidence" value="ECO:0007669"/>
    <property type="project" value="TreeGrafter"/>
</dbReference>
<evidence type="ECO:0000256" key="4">
    <source>
        <dbReference type="SAM" id="Phobius"/>
    </source>
</evidence>
<accession>A0A834LBD8</accession>
<keyword evidence="4" id="KW-0472">Membrane</keyword>
<feature type="transmembrane region" description="Helical" evidence="4">
    <location>
        <begin position="224"/>
        <end position="244"/>
    </location>
</feature>
<comment type="caution">
    <text evidence="6">The sequence shown here is derived from an EMBL/GenBank/DDBJ whole genome shotgun (WGS) entry which is preliminary data.</text>
</comment>
<organism evidence="6 7">
    <name type="scientific">Rhododendron simsii</name>
    <name type="common">Sims's rhododendron</name>
    <dbReference type="NCBI Taxonomy" id="118357"/>
    <lineage>
        <taxon>Eukaryota</taxon>
        <taxon>Viridiplantae</taxon>
        <taxon>Streptophyta</taxon>
        <taxon>Embryophyta</taxon>
        <taxon>Tracheophyta</taxon>
        <taxon>Spermatophyta</taxon>
        <taxon>Magnoliopsida</taxon>
        <taxon>eudicotyledons</taxon>
        <taxon>Gunneridae</taxon>
        <taxon>Pentapetalae</taxon>
        <taxon>asterids</taxon>
        <taxon>Ericales</taxon>
        <taxon>Ericaceae</taxon>
        <taxon>Ericoideae</taxon>
        <taxon>Rhodoreae</taxon>
        <taxon>Rhododendron</taxon>
    </lineage>
</organism>
<evidence type="ECO:0000259" key="5">
    <source>
        <dbReference type="Pfam" id="PF00108"/>
    </source>
</evidence>
<dbReference type="GO" id="GO:0006635">
    <property type="term" value="P:fatty acid beta-oxidation"/>
    <property type="evidence" value="ECO:0007669"/>
    <property type="project" value="TreeGrafter"/>
</dbReference>